<dbReference type="HOGENOM" id="CLU_170042_0_0_1"/>
<evidence type="ECO:0000313" key="1">
    <source>
        <dbReference type="EMBL" id="KIN97628.1"/>
    </source>
</evidence>
<reference evidence="2" key="2">
    <citation type="submission" date="2015-01" db="EMBL/GenBank/DDBJ databases">
        <title>Evolutionary Origins and Diversification of the Mycorrhizal Mutualists.</title>
        <authorList>
            <consortium name="DOE Joint Genome Institute"/>
            <consortium name="Mycorrhizal Genomics Consortium"/>
            <person name="Kohler A."/>
            <person name="Kuo A."/>
            <person name="Nagy L.G."/>
            <person name="Floudas D."/>
            <person name="Copeland A."/>
            <person name="Barry K.W."/>
            <person name="Cichocki N."/>
            <person name="Veneault-Fourrey C."/>
            <person name="LaButti K."/>
            <person name="Lindquist E.A."/>
            <person name="Lipzen A."/>
            <person name="Lundell T."/>
            <person name="Morin E."/>
            <person name="Murat C."/>
            <person name="Riley R."/>
            <person name="Ohm R."/>
            <person name="Sun H."/>
            <person name="Tunlid A."/>
            <person name="Henrissat B."/>
            <person name="Grigoriev I.V."/>
            <person name="Hibbett D.S."/>
            <person name="Martin F."/>
        </authorList>
    </citation>
    <scope>NUCLEOTIDE SEQUENCE [LARGE SCALE GENOMIC DNA]</scope>
    <source>
        <strain evidence="2">Marx 270</strain>
    </source>
</reference>
<evidence type="ECO:0000313" key="2">
    <source>
        <dbReference type="Proteomes" id="UP000054217"/>
    </source>
</evidence>
<dbReference type="AlphaFoldDB" id="A0A0C3NQN5"/>
<gene>
    <name evidence="1" type="ORF">M404DRAFT_970489</name>
</gene>
<accession>A0A0C3NQN5</accession>
<dbReference type="InParanoid" id="A0A0C3NQN5"/>
<organism evidence="1 2">
    <name type="scientific">Pisolithus tinctorius Marx 270</name>
    <dbReference type="NCBI Taxonomy" id="870435"/>
    <lineage>
        <taxon>Eukaryota</taxon>
        <taxon>Fungi</taxon>
        <taxon>Dikarya</taxon>
        <taxon>Basidiomycota</taxon>
        <taxon>Agaricomycotina</taxon>
        <taxon>Agaricomycetes</taxon>
        <taxon>Agaricomycetidae</taxon>
        <taxon>Boletales</taxon>
        <taxon>Sclerodermatineae</taxon>
        <taxon>Pisolithaceae</taxon>
        <taxon>Pisolithus</taxon>
    </lineage>
</organism>
<dbReference type="Proteomes" id="UP000054217">
    <property type="component" value="Unassembled WGS sequence"/>
</dbReference>
<name>A0A0C3NQN5_PISTI</name>
<protein>
    <submittedName>
        <fullName evidence="1">Uncharacterized protein</fullName>
    </submittedName>
</protein>
<feature type="non-terminal residue" evidence="1">
    <location>
        <position position="1"/>
    </location>
</feature>
<reference evidence="1 2" key="1">
    <citation type="submission" date="2014-04" db="EMBL/GenBank/DDBJ databases">
        <authorList>
            <consortium name="DOE Joint Genome Institute"/>
            <person name="Kuo A."/>
            <person name="Kohler A."/>
            <person name="Costa M.D."/>
            <person name="Nagy L.G."/>
            <person name="Floudas D."/>
            <person name="Copeland A."/>
            <person name="Barry K.W."/>
            <person name="Cichocki N."/>
            <person name="Veneault-Fourrey C."/>
            <person name="LaButti K."/>
            <person name="Lindquist E.A."/>
            <person name="Lipzen A."/>
            <person name="Lundell T."/>
            <person name="Morin E."/>
            <person name="Murat C."/>
            <person name="Sun H."/>
            <person name="Tunlid A."/>
            <person name="Henrissat B."/>
            <person name="Grigoriev I.V."/>
            <person name="Hibbett D.S."/>
            <person name="Martin F."/>
            <person name="Nordberg H.P."/>
            <person name="Cantor M.N."/>
            <person name="Hua S.X."/>
        </authorList>
    </citation>
    <scope>NUCLEOTIDE SEQUENCE [LARGE SCALE GENOMIC DNA]</scope>
    <source>
        <strain evidence="1 2">Marx 270</strain>
    </source>
</reference>
<sequence>VASHTPSRATLGVLPPEPSAGAVRASRLYSPRISHNENSPCFSSCRISGVRIHIKSLIESLYAKRTCSTCFARDSAFCVSALVAVCCVMCTRSTVLTVSTARSPVGARISAMPSG</sequence>
<dbReference type="EMBL" id="KN832026">
    <property type="protein sequence ID" value="KIN97628.1"/>
    <property type="molecule type" value="Genomic_DNA"/>
</dbReference>
<keyword evidence="2" id="KW-1185">Reference proteome</keyword>
<proteinExistence type="predicted"/>